<dbReference type="AlphaFoldDB" id="A0A371FJ80"/>
<dbReference type="STRING" id="157652.A0A371FJ80"/>
<dbReference type="InterPro" id="IPR012337">
    <property type="entry name" value="RNaseH-like_sf"/>
</dbReference>
<dbReference type="PANTHER" id="PTHR42648:SF28">
    <property type="entry name" value="TRANSPOSON-ENCODED PROTEIN WITH RIBONUCLEASE H-LIKE AND RETROVIRUS ZINC FINGER-LIKE DOMAINS"/>
    <property type="match status" value="1"/>
</dbReference>
<comment type="caution">
    <text evidence="1">The sequence shown here is derived from an EMBL/GenBank/DDBJ whole genome shotgun (WGS) entry which is preliminary data.</text>
</comment>
<dbReference type="OrthoDB" id="1749397at2759"/>
<protein>
    <recommendedName>
        <fullName evidence="3">Integrase catalytic domain-containing protein</fullName>
    </recommendedName>
</protein>
<gene>
    <name evidence="1" type="ORF">CR513_41370</name>
</gene>
<organism evidence="1 2">
    <name type="scientific">Mucuna pruriens</name>
    <name type="common">Velvet bean</name>
    <name type="synonym">Dolichos pruriens</name>
    <dbReference type="NCBI Taxonomy" id="157652"/>
    <lineage>
        <taxon>Eukaryota</taxon>
        <taxon>Viridiplantae</taxon>
        <taxon>Streptophyta</taxon>
        <taxon>Embryophyta</taxon>
        <taxon>Tracheophyta</taxon>
        <taxon>Spermatophyta</taxon>
        <taxon>Magnoliopsida</taxon>
        <taxon>eudicotyledons</taxon>
        <taxon>Gunneridae</taxon>
        <taxon>Pentapetalae</taxon>
        <taxon>rosids</taxon>
        <taxon>fabids</taxon>
        <taxon>Fabales</taxon>
        <taxon>Fabaceae</taxon>
        <taxon>Papilionoideae</taxon>
        <taxon>50 kb inversion clade</taxon>
        <taxon>NPAAA clade</taxon>
        <taxon>indigoferoid/millettioid clade</taxon>
        <taxon>Phaseoleae</taxon>
        <taxon>Mucuna</taxon>
    </lineage>
</organism>
<sequence length="91" mass="10344">MSSKEVENQFGKTIKILRSDNAKEYFSSVLNSSVLKRNLTSIHNGIAERKNRHLVETARTLLLSTNVPTNRWGEVVLTVCLFNKSNAIYFT</sequence>
<proteinExistence type="predicted"/>
<keyword evidence="2" id="KW-1185">Reference proteome</keyword>
<dbReference type="Proteomes" id="UP000257109">
    <property type="component" value="Unassembled WGS sequence"/>
</dbReference>
<dbReference type="EMBL" id="QJKJ01008889">
    <property type="protein sequence ID" value="RDX78365.1"/>
    <property type="molecule type" value="Genomic_DNA"/>
</dbReference>
<reference evidence="1" key="1">
    <citation type="submission" date="2018-05" db="EMBL/GenBank/DDBJ databases">
        <title>Draft genome of Mucuna pruriens seed.</title>
        <authorList>
            <person name="Nnadi N.E."/>
            <person name="Vos R."/>
            <person name="Hasami M.H."/>
            <person name="Devisetty U.K."/>
            <person name="Aguiy J.C."/>
        </authorList>
    </citation>
    <scope>NUCLEOTIDE SEQUENCE [LARGE SCALE GENOMIC DNA]</scope>
    <source>
        <strain evidence="1">JCA_2017</strain>
    </source>
</reference>
<evidence type="ECO:0000313" key="2">
    <source>
        <dbReference type="Proteomes" id="UP000257109"/>
    </source>
</evidence>
<dbReference type="GO" id="GO:0003676">
    <property type="term" value="F:nucleic acid binding"/>
    <property type="evidence" value="ECO:0007669"/>
    <property type="project" value="InterPro"/>
</dbReference>
<dbReference type="PANTHER" id="PTHR42648">
    <property type="entry name" value="TRANSPOSASE, PUTATIVE-RELATED"/>
    <property type="match status" value="1"/>
</dbReference>
<dbReference type="InterPro" id="IPR039537">
    <property type="entry name" value="Retrotran_Ty1/copia-like"/>
</dbReference>
<dbReference type="InterPro" id="IPR036397">
    <property type="entry name" value="RNaseH_sf"/>
</dbReference>
<dbReference type="SUPFAM" id="SSF53098">
    <property type="entry name" value="Ribonuclease H-like"/>
    <property type="match status" value="1"/>
</dbReference>
<accession>A0A371FJ80</accession>
<evidence type="ECO:0008006" key="3">
    <source>
        <dbReference type="Google" id="ProtNLM"/>
    </source>
</evidence>
<evidence type="ECO:0000313" key="1">
    <source>
        <dbReference type="EMBL" id="RDX78365.1"/>
    </source>
</evidence>
<dbReference type="Gene3D" id="3.30.420.10">
    <property type="entry name" value="Ribonuclease H-like superfamily/Ribonuclease H"/>
    <property type="match status" value="1"/>
</dbReference>
<name>A0A371FJ80_MUCPR</name>
<feature type="non-terminal residue" evidence="1">
    <location>
        <position position="1"/>
    </location>
</feature>